<sequence>MALQVTVTNATNLPNIEKFGKIDPQATIVFQGSKKRTEVIKEELNPVWNQKFEWDLGGKPLESHDEIEVYVKDWERVGRNRLLGTARVPLKDLMKSKSHATHCNVNLVDGSKRATQAYITLHLKYEPPKKAGSGDSGADEGEIY</sequence>
<dbReference type="InterPro" id="IPR000008">
    <property type="entry name" value="C2_dom"/>
</dbReference>
<dbReference type="Pfam" id="PF00168">
    <property type="entry name" value="C2"/>
    <property type="match status" value="1"/>
</dbReference>
<evidence type="ECO:0000256" key="2">
    <source>
        <dbReference type="ARBA" id="ARBA00022837"/>
    </source>
</evidence>
<evidence type="ECO:0000313" key="5">
    <source>
        <dbReference type="RefSeq" id="XP_006815888.1"/>
    </source>
</evidence>
<dbReference type="PANTHER" id="PTHR45911">
    <property type="entry name" value="C2 DOMAIN-CONTAINING PROTEIN"/>
    <property type="match status" value="1"/>
</dbReference>
<dbReference type="GeneID" id="102808520"/>
<organism evidence="4 5">
    <name type="scientific">Saccoglossus kowalevskii</name>
    <name type="common">Acorn worm</name>
    <dbReference type="NCBI Taxonomy" id="10224"/>
    <lineage>
        <taxon>Eukaryota</taxon>
        <taxon>Metazoa</taxon>
        <taxon>Hemichordata</taxon>
        <taxon>Enteropneusta</taxon>
        <taxon>Harrimaniidae</taxon>
        <taxon>Saccoglossus</taxon>
    </lineage>
</organism>
<proteinExistence type="predicted"/>
<accession>A0ABM0M797</accession>
<dbReference type="CDD" id="cd08373">
    <property type="entry name" value="C2A_Ferlin"/>
    <property type="match status" value="1"/>
</dbReference>
<keyword evidence="4" id="KW-1185">Reference proteome</keyword>
<dbReference type="InterPro" id="IPR037726">
    <property type="entry name" value="C2A_Ferlin"/>
</dbReference>
<protein>
    <submittedName>
        <fullName evidence="5">Dysferlin-like</fullName>
    </submittedName>
</protein>
<dbReference type="SMART" id="SM00239">
    <property type="entry name" value="C2"/>
    <property type="match status" value="1"/>
</dbReference>
<dbReference type="PROSITE" id="PS50004">
    <property type="entry name" value="C2"/>
    <property type="match status" value="1"/>
</dbReference>
<gene>
    <name evidence="5" type="primary">LOC102808520</name>
</gene>
<dbReference type="Gene3D" id="2.60.40.150">
    <property type="entry name" value="C2 domain"/>
    <property type="match status" value="1"/>
</dbReference>
<keyword evidence="1" id="KW-0479">Metal-binding</keyword>
<dbReference type="Proteomes" id="UP000694865">
    <property type="component" value="Unplaced"/>
</dbReference>
<dbReference type="PANTHER" id="PTHR45911:SF4">
    <property type="entry name" value="MULTIPLE C2 AND TRANSMEMBRANE DOMAIN-CONTAINING PROTEIN"/>
    <property type="match status" value="1"/>
</dbReference>
<evidence type="ECO:0000256" key="1">
    <source>
        <dbReference type="ARBA" id="ARBA00022723"/>
    </source>
</evidence>
<reference evidence="5" key="1">
    <citation type="submission" date="2025-08" db="UniProtKB">
        <authorList>
            <consortium name="RefSeq"/>
        </authorList>
    </citation>
    <scope>IDENTIFICATION</scope>
    <source>
        <tissue evidence="5">Testes</tissue>
    </source>
</reference>
<evidence type="ECO:0000259" key="3">
    <source>
        <dbReference type="PROSITE" id="PS50004"/>
    </source>
</evidence>
<dbReference type="InterPro" id="IPR035892">
    <property type="entry name" value="C2_domain_sf"/>
</dbReference>
<evidence type="ECO:0000313" key="4">
    <source>
        <dbReference type="Proteomes" id="UP000694865"/>
    </source>
</evidence>
<dbReference type="RefSeq" id="XP_006815888.1">
    <property type="nucleotide sequence ID" value="XM_006815825.1"/>
</dbReference>
<dbReference type="SUPFAM" id="SSF49562">
    <property type="entry name" value="C2 domain (Calcium/lipid-binding domain, CaLB)"/>
    <property type="match status" value="1"/>
</dbReference>
<name>A0ABM0M797_SACKO</name>
<keyword evidence="2" id="KW-0106">Calcium</keyword>
<feature type="domain" description="C2" evidence="3">
    <location>
        <begin position="1"/>
        <end position="104"/>
    </location>
</feature>